<dbReference type="PANTHER" id="PTHR35936">
    <property type="entry name" value="MEMBRANE-BOUND LYTIC MUREIN TRANSGLYCOSYLASE F"/>
    <property type="match status" value="1"/>
</dbReference>
<proteinExistence type="predicted"/>
<feature type="signal peptide" evidence="2">
    <location>
        <begin position="1"/>
        <end position="23"/>
    </location>
</feature>
<dbReference type="Proteomes" id="UP001198163">
    <property type="component" value="Unassembled WGS sequence"/>
</dbReference>
<dbReference type="Gene3D" id="3.40.190.10">
    <property type="entry name" value="Periplasmic binding protein-like II"/>
    <property type="match status" value="2"/>
</dbReference>
<accession>A0AAE3EFY4</accession>
<protein>
    <submittedName>
        <fullName evidence="4">Transporter substrate-binding domain-containing protein</fullName>
    </submittedName>
</protein>
<sequence>MKVRKPGLLVLTCLYFLSLPVAAESYRFVYASYPPANYKTPDGKSSGFFCDILRELIEKRLGSVLVMETYPWARCQVMVRDGSADIMATIPTPERLEYSVQTSRPFWVKEYLVWTWAGHPRAKEMDSIRSVNDILRDGLTVISYIGNDWSRITLEDMGVPVINAVSVEGMYQMLSVKRADILIEDPFLVYDSVSRKEVLDRIEATEGILGRSSFHFLVSKKSPLASRIAELDQALSDMLADGTIDRILGEYSGVR</sequence>
<organism evidence="4 5">
    <name type="scientific">Teretinema zuelzerae</name>
    <dbReference type="NCBI Taxonomy" id="156"/>
    <lineage>
        <taxon>Bacteria</taxon>
        <taxon>Pseudomonadati</taxon>
        <taxon>Spirochaetota</taxon>
        <taxon>Spirochaetia</taxon>
        <taxon>Spirochaetales</taxon>
        <taxon>Treponemataceae</taxon>
        <taxon>Teretinema</taxon>
    </lineage>
</organism>
<evidence type="ECO:0000256" key="2">
    <source>
        <dbReference type="SAM" id="SignalP"/>
    </source>
</evidence>
<name>A0AAE3EFY4_9SPIR</name>
<reference evidence="4" key="1">
    <citation type="submission" date="2021-08" db="EMBL/GenBank/DDBJ databases">
        <title>Comparative analyses of Brucepasteria parasyntrophica and Teretinema zuelzerae.</title>
        <authorList>
            <person name="Song Y."/>
            <person name="Brune A."/>
        </authorList>
    </citation>
    <scope>NUCLEOTIDE SEQUENCE</scope>
    <source>
        <strain evidence="4">DSM 1903</strain>
    </source>
</reference>
<evidence type="ECO:0000256" key="1">
    <source>
        <dbReference type="ARBA" id="ARBA00022729"/>
    </source>
</evidence>
<gene>
    <name evidence="4" type="ORF">K7J14_05655</name>
</gene>
<dbReference type="EMBL" id="JAINWA010000001">
    <property type="protein sequence ID" value="MCD1654185.1"/>
    <property type="molecule type" value="Genomic_DNA"/>
</dbReference>
<dbReference type="RefSeq" id="WP_230754168.1">
    <property type="nucleotide sequence ID" value="NZ_JAINWA010000001.1"/>
</dbReference>
<dbReference type="SMART" id="SM00062">
    <property type="entry name" value="PBPb"/>
    <property type="match status" value="1"/>
</dbReference>
<keyword evidence="1 2" id="KW-0732">Signal</keyword>
<feature type="domain" description="Solute-binding protein family 3/N-terminal" evidence="3">
    <location>
        <begin position="25"/>
        <end position="255"/>
    </location>
</feature>
<evidence type="ECO:0000259" key="3">
    <source>
        <dbReference type="SMART" id="SM00062"/>
    </source>
</evidence>
<dbReference type="PANTHER" id="PTHR35936:SF19">
    <property type="entry name" value="AMINO-ACID-BINDING PROTEIN YXEM-RELATED"/>
    <property type="match status" value="1"/>
</dbReference>
<feature type="chain" id="PRO_5041902439" evidence="2">
    <location>
        <begin position="24"/>
        <end position="255"/>
    </location>
</feature>
<comment type="caution">
    <text evidence="4">The sequence shown here is derived from an EMBL/GenBank/DDBJ whole genome shotgun (WGS) entry which is preliminary data.</text>
</comment>
<evidence type="ECO:0000313" key="5">
    <source>
        <dbReference type="Proteomes" id="UP001198163"/>
    </source>
</evidence>
<dbReference type="InterPro" id="IPR001638">
    <property type="entry name" value="Solute-binding_3/MltF_N"/>
</dbReference>
<dbReference type="SUPFAM" id="SSF53850">
    <property type="entry name" value="Periplasmic binding protein-like II"/>
    <property type="match status" value="1"/>
</dbReference>
<dbReference type="AlphaFoldDB" id="A0AAE3EFY4"/>
<evidence type="ECO:0000313" key="4">
    <source>
        <dbReference type="EMBL" id="MCD1654185.1"/>
    </source>
</evidence>
<keyword evidence="5" id="KW-1185">Reference proteome</keyword>
<dbReference type="Pfam" id="PF00497">
    <property type="entry name" value="SBP_bac_3"/>
    <property type="match status" value="1"/>
</dbReference>